<comment type="caution">
    <text evidence="4">The sequence shown here is derived from an EMBL/GenBank/DDBJ whole genome shotgun (WGS) entry which is preliminary data.</text>
</comment>
<dbReference type="Pfam" id="PF00619">
    <property type="entry name" value="CARD"/>
    <property type="match status" value="1"/>
</dbReference>
<accession>A0AAW1AT38</accession>
<dbReference type="InterPro" id="IPR051681">
    <property type="entry name" value="Ser/Thr_Kinases-Pseudokinases"/>
</dbReference>
<dbReference type="InterPro" id="IPR001315">
    <property type="entry name" value="CARD"/>
</dbReference>
<sequence length="650" mass="72454">MLVDLRLVRFVSLSADVIPDTAICKSWFLAPCRTTFNTAHSCVWILGVALDKHPKMAKLVPIISQKDLENISLSQTGFGISLKAFHMAWRTDVSVKLLSNQRAGERDFKALLQEATNIQRLQCNHLLPLLGICQFQGFLGVATTWMHNGSLCLLIHDRELYPELPVPLAIRILSDVANGLSYLHSLEPPVLHHNLKPSNVLLDLEYRAKISDFGQPTWRKQQLRAALENCSNSSCWDLLCLSPEMLQGGPFSPEGDVYSFGMMCWELLSRQKPLTGKKTLLQAVTGVCNGLRPGIEPAFIPNGLSHRNRLVRLMLLCWHQEPHCRPSTAECAAFLKDILDTFPKERISDAVYNLIHAKECAINAAKGPVSHHLETGRRNLEIFCPQNNNVPNKEIVLKPQSLSCETGSPGNKVNQTILVSKTPQQAAFKRDPSMGASSGSSPPSIVLPPHSKMSNNKTRPCSNESKGHQPLFPQKMGEPDYPKNCPDSWPNGTLIGPPSKEKNCSILTLGREAILSSMTEGRLNHLLDVLRAQQLLPRADYEMIASYPTLTGRTRALIDTCLSLGENAAETVMEFPKLLQAKISICKKMGLQLQHQTHHLADFDTHPYPSWNAAIISKGNRPWYIWPSQILSTWLVITHMICRELQLLSS</sequence>
<dbReference type="GO" id="GO:0043123">
    <property type="term" value="P:positive regulation of canonical NF-kappaB signal transduction"/>
    <property type="evidence" value="ECO:0007669"/>
    <property type="project" value="UniProtKB-ARBA"/>
</dbReference>
<gene>
    <name evidence="4" type="ORF">NXF25_017042</name>
</gene>
<feature type="region of interest" description="Disordered" evidence="1">
    <location>
        <begin position="423"/>
        <end position="475"/>
    </location>
</feature>
<dbReference type="InterPro" id="IPR001245">
    <property type="entry name" value="Ser-Thr/Tyr_kinase_cat_dom"/>
</dbReference>
<evidence type="ECO:0000259" key="2">
    <source>
        <dbReference type="PROSITE" id="PS50011"/>
    </source>
</evidence>
<dbReference type="PANTHER" id="PTHR44329:SF143">
    <property type="entry name" value="RECEPTOR INTERACTING SERINE_THREONINE KINASE 2"/>
    <property type="match status" value="1"/>
</dbReference>
<evidence type="ECO:0000313" key="4">
    <source>
        <dbReference type="EMBL" id="KAK9392953.1"/>
    </source>
</evidence>
<dbReference type="InterPro" id="IPR011029">
    <property type="entry name" value="DEATH-like_dom_sf"/>
</dbReference>
<feature type="domain" description="CARD" evidence="3">
    <location>
        <begin position="499"/>
        <end position="574"/>
    </location>
</feature>
<dbReference type="AlphaFoldDB" id="A0AAW1AT38"/>
<dbReference type="GO" id="GO:0005524">
    <property type="term" value="F:ATP binding"/>
    <property type="evidence" value="ECO:0007669"/>
    <property type="project" value="InterPro"/>
</dbReference>
<dbReference type="GO" id="GO:0031349">
    <property type="term" value="P:positive regulation of defense response"/>
    <property type="evidence" value="ECO:0007669"/>
    <property type="project" value="UniProtKB-ARBA"/>
</dbReference>
<evidence type="ECO:0000256" key="1">
    <source>
        <dbReference type="SAM" id="MobiDB-lite"/>
    </source>
</evidence>
<dbReference type="GO" id="GO:0042981">
    <property type="term" value="P:regulation of apoptotic process"/>
    <property type="evidence" value="ECO:0007669"/>
    <property type="project" value="InterPro"/>
</dbReference>
<dbReference type="InterPro" id="IPR000719">
    <property type="entry name" value="Prot_kinase_dom"/>
</dbReference>
<dbReference type="Proteomes" id="UP001474421">
    <property type="component" value="Unassembled WGS sequence"/>
</dbReference>
<feature type="compositionally biased region" description="Polar residues" evidence="1">
    <location>
        <begin position="452"/>
        <end position="464"/>
    </location>
</feature>
<keyword evidence="4" id="KW-0675">Receptor</keyword>
<organism evidence="4 5">
    <name type="scientific">Crotalus adamanteus</name>
    <name type="common">Eastern diamondback rattlesnake</name>
    <dbReference type="NCBI Taxonomy" id="8729"/>
    <lineage>
        <taxon>Eukaryota</taxon>
        <taxon>Metazoa</taxon>
        <taxon>Chordata</taxon>
        <taxon>Craniata</taxon>
        <taxon>Vertebrata</taxon>
        <taxon>Euteleostomi</taxon>
        <taxon>Lepidosauria</taxon>
        <taxon>Squamata</taxon>
        <taxon>Bifurcata</taxon>
        <taxon>Unidentata</taxon>
        <taxon>Episquamata</taxon>
        <taxon>Toxicofera</taxon>
        <taxon>Serpentes</taxon>
        <taxon>Colubroidea</taxon>
        <taxon>Viperidae</taxon>
        <taxon>Crotalinae</taxon>
        <taxon>Crotalus</taxon>
    </lineage>
</organism>
<proteinExistence type="predicted"/>
<dbReference type="GO" id="GO:0004706">
    <property type="term" value="F:JUN kinase kinase kinase activity"/>
    <property type="evidence" value="ECO:0007669"/>
    <property type="project" value="TreeGrafter"/>
</dbReference>
<dbReference type="PROSITE" id="PS50209">
    <property type="entry name" value="CARD"/>
    <property type="match status" value="1"/>
</dbReference>
<name>A0AAW1AT38_CROAD</name>
<evidence type="ECO:0000313" key="5">
    <source>
        <dbReference type="Proteomes" id="UP001474421"/>
    </source>
</evidence>
<dbReference type="Pfam" id="PF07714">
    <property type="entry name" value="PK_Tyr_Ser-Thr"/>
    <property type="match status" value="1"/>
</dbReference>
<dbReference type="PROSITE" id="PS50011">
    <property type="entry name" value="PROTEIN_KINASE_DOM"/>
    <property type="match status" value="1"/>
</dbReference>
<feature type="domain" description="Protein kinase" evidence="2">
    <location>
        <begin position="67"/>
        <end position="335"/>
    </location>
</feature>
<dbReference type="InterPro" id="IPR011009">
    <property type="entry name" value="Kinase-like_dom_sf"/>
</dbReference>
<keyword evidence="4" id="KW-0808">Transferase</keyword>
<dbReference type="Gene3D" id="1.10.510.10">
    <property type="entry name" value="Transferase(Phosphotransferase) domain 1"/>
    <property type="match status" value="1"/>
</dbReference>
<evidence type="ECO:0000259" key="3">
    <source>
        <dbReference type="PROSITE" id="PS50209"/>
    </source>
</evidence>
<dbReference type="Gene3D" id="1.10.533.10">
    <property type="entry name" value="Death Domain, Fas"/>
    <property type="match status" value="1"/>
</dbReference>
<dbReference type="PANTHER" id="PTHR44329">
    <property type="entry name" value="SERINE/THREONINE-PROTEIN KINASE TNNI3K-RELATED"/>
    <property type="match status" value="1"/>
</dbReference>
<reference evidence="4 5" key="1">
    <citation type="journal article" date="2024" name="Proc. Natl. Acad. Sci. U.S.A.">
        <title>The genetic regulatory architecture and epigenomic basis for age-related changes in rattlesnake venom.</title>
        <authorList>
            <person name="Hogan M.P."/>
            <person name="Holding M.L."/>
            <person name="Nystrom G.S."/>
            <person name="Colston T.J."/>
            <person name="Bartlett D.A."/>
            <person name="Mason A.J."/>
            <person name="Ellsworth S.A."/>
            <person name="Rautsaw R.M."/>
            <person name="Lawrence K.C."/>
            <person name="Strickland J.L."/>
            <person name="He B."/>
            <person name="Fraser P."/>
            <person name="Margres M.J."/>
            <person name="Gilbert D.M."/>
            <person name="Gibbs H.L."/>
            <person name="Parkinson C.L."/>
            <person name="Rokyta D.R."/>
        </authorList>
    </citation>
    <scope>NUCLEOTIDE SEQUENCE [LARGE SCALE GENOMIC DNA]</scope>
    <source>
        <strain evidence="4">DRR0105</strain>
    </source>
</reference>
<keyword evidence="4" id="KW-0418">Kinase</keyword>
<dbReference type="SUPFAM" id="SSF56112">
    <property type="entry name" value="Protein kinase-like (PK-like)"/>
    <property type="match status" value="1"/>
</dbReference>
<dbReference type="SUPFAM" id="SSF47986">
    <property type="entry name" value="DEATH domain"/>
    <property type="match status" value="1"/>
</dbReference>
<dbReference type="EMBL" id="JAOTOJ010000015">
    <property type="protein sequence ID" value="KAK9392953.1"/>
    <property type="molecule type" value="Genomic_DNA"/>
</dbReference>
<feature type="compositionally biased region" description="Low complexity" evidence="1">
    <location>
        <begin position="433"/>
        <end position="449"/>
    </location>
</feature>
<keyword evidence="5" id="KW-1185">Reference proteome</keyword>
<protein>
    <submittedName>
        <fullName evidence="4">Receptor-interacting serine/threonine-protein kinase 2-like</fullName>
    </submittedName>
</protein>